<dbReference type="Proteomes" id="UP000193642">
    <property type="component" value="Unassembled WGS sequence"/>
</dbReference>
<reference evidence="3 4" key="1">
    <citation type="submission" date="2016-07" db="EMBL/GenBank/DDBJ databases">
        <title>Pervasive Adenine N6-methylation of Active Genes in Fungi.</title>
        <authorList>
            <consortium name="DOE Joint Genome Institute"/>
            <person name="Mondo S.J."/>
            <person name="Dannebaum R.O."/>
            <person name="Kuo R.C."/>
            <person name="Labutti K."/>
            <person name="Haridas S."/>
            <person name="Kuo A."/>
            <person name="Salamov A."/>
            <person name="Ahrendt S.R."/>
            <person name="Lipzen A."/>
            <person name="Sullivan W."/>
            <person name="Andreopoulos W.B."/>
            <person name="Clum A."/>
            <person name="Lindquist E."/>
            <person name="Daum C."/>
            <person name="Ramamoorthy G.K."/>
            <person name="Gryganskyi A."/>
            <person name="Culley D."/>
            <person name="Magnuson J.K."/>
            <person name="James T.Y."/>
            <person name="O'Malley M.A."/>
            <person name="Stajich J.E."/>
            <person name="Spatafora J.W."/>
            <person name="Visel A."/>
            <person name="Grigoriev I.V."/>
        </authorList>
    </citation>
    <scope>NUCLEOTIDE SEQUENCE [LARGE SCALE GENOMIC DNA]</scope>
    <source>
        <strain evidence="3 4">JEL800</strain>
    </source>
</reference>
<dbReference type="InterPro" id="IPR041078">
    <property type="entry name" value="Plavaka"/>
</dbReference>
<evidence type="ECO:0000313" key="2">
    <source>
        <dbReference type="EMBL" id="ORY22147.1"/>
    </source>
</evidence>
<name>A0A1Y2AI27_9FUNG</name>
<proteinExistence type="predicted"/>
<dbReference type="Pfam" id="PF18759">
    <property type="entry name" value="Plavaka"/>
    <property type="match status" value="1"/>
</dbReference>
<organism evidence="3 4">
    <name type="scientific">Rhizoclosmatium globosum</name>
    <dbReference type="NCBI Taxonomy" id="329046"/>
    <lineage>
        <taxon>Eukaryota</taxon>
        <taxon>Fungi</taxon>
        <taxon>Fungi incertae sedis</taxon>
        <taxon>Chytridiomycota</taxon>
        <taxon>Chytridiomycota incertae sedis</taxon>
        <taxon>Chytridiomycetes</taxon>
        <taxon>Chytridiales</taxon>
        <taxon>Chytriomycetaceae</taxon>
        <taxon>Rhizoclosmatium</taxon>
    </lineage>
</organism>
<dbReference type="AlphaFoldDB" id="A0A1Y2AI27"/>
<accession>A0A1Y2AI27</accession>
<evidence type="ECO:0000313" key="1">
    <source>
        <dbReference type="EMBL" id="ORY21843.1"/>
    </source>
</evidence>
<feature type="non-terminal residue" evidence="3">
    <location>
        <position position="137"/>
    </location>
</feature>
<protein>
    <submittedName>
        <fullName evidence="3">Uncharacterized protein</fullName>
    </submittedName>
</protein>
<feature type="non-terminal residue" evidence="3">
    <location>
        <position position="1"/>
    </location>
</feature>
<comment type="caution">
    <text evidence="3">The sequence shown here is derived from an EMBL/GenBank/DDBJ whole genome shotgun (WGS) entry which is preliminary data.</text>
</comment>
<dbReference type="EMBL" id="MCGO01000193">
    <property type="protein sequence ID" value="ORY21843.1"/>
    <property type="molecule type" value="Genomic_DNA"/>
</dbReference>
<gene>
    <name evidence="3" type="ORF">BCR33DRAFT_639057</name>
    <name evidence="1" type="ORF">BCR33DRAFT_642208</name>
    <name evidence="2" type="ORF">BCR33DRAFT_642223</name>
</gene>
<keyword evidence="4" id="KW-1185">Reference proteome</keyword>
<evidence type="ECO:0000313" key="3">
    <source>
        <dbReference type="EMBL" id="ORY22253.1"/>
    </source>
</evidence>
<dbReference type="EMBL" id="MCGO01000183">
    <property type="protein sequence ID" value="ORY22253.1"/>
    <property type="molecule type" value="Genomic_DNA"/>
</dbReference>
<dbReference type="EMBL" id="MCGO01000186">
    <property type="protein sequence ID" value="ORY22147.1"/>
    <property type="molecule type" value="Genomic_DNA"/>
</dbReference>
<dbReference type="OrthoDB" id="2418900at2759"/>
<sequence length="137" mass="15243">QDLLDDDFGVPLLLIFGSDAALATKIGKQSFHPVVLTLGNIKKNWRKVLNNYASRLVTYIPIVKASKNSQLKSGFLTAYKRAVYHSALGIAFESIKNWIQNGVELVSPDGLQRRFFPCLFNWNADYPEAALVSTVSP</sequence>
<evidence type="ECO:0000313" key="4">
    <source>
        <dbReference type="Proteomes" id="UP000193642"/>
    </source>
</evidence>